<sequence length="346" mass="39281">MKKDKRLVIMITGINGSKFINVDMIFRQLAYYVATFVLTLVLFAFASVMIINKEINDTRLRNENLLSQFSDMQSKNEELNKLLQEKDEEIALVGDRFENIESSIGFKREDSIESSEIESIKDSNTLANDMQDSILRDVNNEESSLIQRMDATSISALQKSFIMKFIPNGSPLGYKPSISGNYGKRYHPILKIYHIHTGTDMAATINTPVYATADGVVDWASNSGNGGYGKLVKVSHAFGFRTYYAHLNDIKVQRGEFVKKGQLIALTGSTGTSTGPHLHYEIRFLGQPLDPINFVNWDMQNFNSIFEKERRITWDSLVEMINNLMGKRQQEAQRQSLLQIPDLKAR</sequence>
<dbReference type="EMBL" id="JRMP02000001">
    <property type="protein sequence ID" value="TLD95998.1"/>
    <property type="molecule type" value="Genomic_DNA"/>
</dbReference>
<keyword evidence="2" id="KW-0175">Coiled coil</keyword>
<dbReference type="AlphaFoldDB" id="A0A347W0Z2"/>
<keyword evidence="1" id="KW-0732">Signal</keyword>
<keyword evidence="3" id="KW-1133">Transmembrane helix</keyword>
<dbReference type="FunFam" id="2.70.70.10:FF:000006">
    <property type="entry name" value="M23 family peptidase"/>
    <property type="match status" value="1"/>
</dbReference>
<proteinExistence type="predicted"/>
<evidence type="ECO:0000256" key="2">
    <source>
        <dbReference type="SAM" id="Coils"/>
    </source>
</evidence>
<name>A0A347W0Z2_9HELI</name>
<organism evidence="6 7">
    <name type="scientific">Helicobacter saguini</name>
    <dbReference type="NCBI Taxonomy" id="1548018"/>
    <lineage>
        <taxon>Bacteria</taxon>
        <taxon>Pseudomonadati</taxon>
        <taxon>Campylobacterota</taxon>
        <taxon>Epsilonproteobacteria</taxon>
        <taxon>Campylobacterales</taxon>
        <taxon>Helicobacteraceae</taxon>
        <taxon>Helicobacter</taxon>
    </lineage>
</organism>
<protein>
    <submittedName>
        <fullName evidence="6">M23 family metallopeptidase</fullName>
    </submittedName>
    <submittedName>
        <fullName evidence="5">Peptidoglycan DD-metalloendopeptidase family protein</fullName>
    </submittedName>
</protein>
<dbReference type="EMBL" id="QBIU01000001">
    <property type="protein sequence ID" value="MWV68606.1"/>
    <property type="molecule type" value="Genomic_DNA"/>
</dbReference>
<accession>A0A347W0Z2</accession>
<evidence type="ECO:0000313" key="7">
    <source>
        <dbReference type="Proteomes" id="UP000029714"/>
    </source>
</evidence>
<evidence type="ECO:0000256" key="3">
    <source>
        <dbReference type="SAM" id="Phobius"/>
    </source>
</evidence>
<dbReference type="PANTHER" id="PTHR21666:SF289">
    <property type="entry name" value="L-ALA--D-GLU ENDOPEPTIDASE"/>
    <property type="match status" value="1"/>
</dbReference>
<keyword evidence="3" id="KW-0812">Transmembrane</keyword>
<dbReference type="Gene3D" id="2.70.70.10">
    <property type="entry name" value="Glucose Permease (Domain IIA)"/>
    <property type="match status" value="1"/>
</dbReference>
<gene>
    <name evidence="5" type="ORF">DCO61_00805</name>
    <name evidence="6" type="ORF">LS64_000395</name>
</gene>
<reference evidence="6 7" key="2">
    <citation type="journal article" date="2016" name="Infect. Immun.">
        <title>Helicobacter saguini, a Novel Helicobacter Isolated from Cotton-Top Tamarins with Ulcerative Colitis, Has Proinflammatory Properties and Induces Typhlocolitis and Dysplasia in Gnotobiotic IL-10-/- Mice.</title>
        <authorList>
            <person name="Shen Z."/>
            <person name="Mannion A."/>
            <person name="Whary M.T."/>
            <person name="Muthupalani S."/>
            <person name="Sheh A."/>
            <person name="Feng Y."/>
            <person name="Gong G."/>
            <person name="Vandamme P."/>
            <person name="Holcombe H.R."/>
            <person name="Paster B.J."/>
            <person name="Fox J.G."/>
        </authorList>
    </citation>
    <scope>NUCLEOTIDE SEQUENCE [LARGE SCALE GENOMIC DNA]</scope>
    <source>
        <strain evidence="6 7">MIT 97-6194</strain>
    </source>
</reference>
<comment type="caution">
    <text evidence="6">The sequence shown here is derived from an EMBL/GenBank/DDBJ whole genome shotgun (WGS) entry which is preliminary data.</text>
</comment>
<dbReference type="InterPro" id="IPR016047">
    <property type="entry name" value="M23ase_b-sheet_dom"/>
</dbReference>
<dbReference type="Pfam" id="PF01551">
    <property type="entry name" value="Peptidase_M23"/>
    <property type="match status" value="1"/>
</dbReference>
<evidence type="ECO:0000256" key="1">
    <source>
        <dbReference type="ARBA" id="ARBA00022729"/>
    </source>
</evidence>
<feature type="coiled-coil region" evidence="2">
    <location>
        <begin position="62"/>
        <end position="96"/>
    </location>
</feature>
<dbReference type="InterPro" id="IPR011055">
    <property type="entry name" value="Dup_hybrid_motif"/>
</dbReference>
<dbReference type="Proteomes" id="UP000029714">
    <property type="component" value="Unassembled WGS sequence"/>
</dbReference>
<keyword evidence="3" id="KW-0472">Membrane</keyword>
<reference evidence="6 7" key="1">
    <citation type="journal article" date="2014" name="Genome Announc.">
        <title>Draft genome sequences of eight enterohepatic helicobacter species isolated from both laboratory and wild rodents.</title>
        <authorList>
            <person name="Sheh A."/>
            <person name="Shen Z."/>
            <person name="Fox J.G."/>
        </authorList>
    </citation>
    <scope>NUCLEOTIDE SEQUENCE [LARGE SCALE GENOMIC DNA]</scope>
    <source>
        <strain evidence="6 7">MIT 97-6194</strain>
    </source>
</reference>
<dbReference type="GO" id="GO:0004222">
    <property type="term" value="F:metalloendopeptidase activity"/>
    <property type="evidence" value="ECO:0007669"/>
    <property type="project" value="TreeGrafter"/>
</dbReference>
<dbReference type="Proteomes" id="UP000477070">
    <property type="component" value="Unassembled WGS sequence"/>
</dbReference>
<evidence type="ECO:0000313" key="5">
    <source>
        <dbReference type="EMBL" id="MWV68606.1"/>
    </source>
</evidence>
<feature type="domain" description="M23ase beta-sheet core" evidence="4">
    <location>
        <begin position="195"/>
        <end position="291"/>
    </location>
</feature>
<dbReference type="SUPFAM" id="SSF51261">
    <property type="entry name" value="Duplicated hybrid motif"/>
    <property type="match status" value="1"/>
</dbReference>
<reference evidence="5 8" key="4">
    <citation type="submission" date="2019-12" db="EMBL/GenBank/DDBJ databases">
        <title>Multi-Generational Helicobacter saguini Isolates.</title>
        <authorList>
            <person name="Mannion A."/>
            <person name="Shen Z."/>
            <person name="Fox J.G."/>
        </authorList>
    </citation>
    <scope>NUCLEOTIDE SEQUENCE [LARGE SCALE GENOMIC DNA]</scope>
    <source>
        <strain evidence="5">16-048</strain>
        <strain evidence="8">16-048 (F4)</strain>
    </source>
</reference>
<evidence type="ECO:0000313" key="6">
    <source>
        <dbReference type="EMBL" id="TLD95998.1"/>
    </source>
</evidence>
<reference evidence="6" key="3">
    <citation type="submission" date="2018-04" db="EMBL/GenBank/DDBJ databases">
        <authorList>
            <person name="Sheh A."/>
            <person name="Shen Z."/>
            <person name="Mannion A.J."/>
            <person name="Fox J.G."/>
        </authorList>
    </citation>
    <scope>NUCLEOTIDE SEQUENCE</scope>
    <source>
        <strain evidence="6">MIT 97-6194</strain>
    </source>
</reference>
<dbReference type="InterPro" id="IPR050570">
    <property type="entry name" value="Cell_wall_metabolism_enzyme"/>
</dbReference>
<dbReference type="STRING" id="1548018.LS64_03420"/>
<evidence type="ECO:0000313" key="8">
    <source>
        <dbReference type="Proteomes" id="UP000477070"/>
    </source>
</evidence>
<evidence type="ECO:0000259" key="4">
    <source>
        <dbReference type="Pfam" id="PF01551"/>
    </source>
</evidence>
<feature type="transmembrane region" description="Helical" evidence="3">
    <location>
        <begin position="29"/>
        <end position="51"/>
    </location>
</feature>
<dbReference type="CDD" id="cd12797">
    <property type="entry name" value="M23_peptidase"/>
    <property type="match status" value="1"/>
</dbReference>
<dbReference type="OrthoDB" id="9815245at2"/>
<keyword evidence="7" id="KW-1185">Reference proteome</keyword>
<dbReference type="PANTHER" id="PTHR21666">
    <property type="entry name" value="PEPTIDASE-RELATED"/>
    <property type="match status" value="1"/>
</dbReference>